<dbReference type="EMBL" id="AMPQ01000008">
    <property type="protein sequence ID" value="EKE31577.1"/>
    <property type="molecule type" value="Genomic_DNA"/>
</dbReference>
<evidence type="ECO:0000256" key="3">
    <source>
        <dbReference type="PROSITE-ProRule" id="PRU01106"/>
    </source>
</evidence>
<dbReference type="InterPro" id="IPR033120">
    <property type="entry name" value="HOTDOG_ACOT"/>
</dbReference>
<feature type="compositionally biased region" description="Basic and acidic residues" evidence="4">
    <location>
        <begin position="161"/>
        <end position="170"/>
    </location>
</feature>
<keyword evidence="2 3" id="KW-0378">Hydrolase</keyword>
<proteinExistence type="inferred from homology"/>
<reference evidence="6 7" key="1">
    <citation type="journal article" date="2012" name="J. Bacteriol.">
        <title>Draft Genome Sequence of Salimicrobium sp. Strain MJ3, Isolated from Myulchi-Jeot, Korean Fermented Seafood.</title>
        <authorList>
            <person name="Lee S.H."/>
            <person name="Jung J.Y."/>
            <person name="Jeon C.O."/>
        </authorList>
    </citation>
    <scope>NUCLEOTIDE SEQUENCE [LARGE SCALE GENOMIC DNA]</scope>
    <source>
        <strain evidence="6 7">MJ3</strain>
    </source>
</reference>
<dbReference type="InterPro" id="IPR040170">
    <property type="entry name" value="Cytosol_ACT"/>
</dbReference>
<sequence length="170" mass="18783">MVVIAAIKEEEETMDQIPVRCSKVTQTRLIFPPDTNHLGTIFGGKVLAYIDEVAALTAMKHSNAIVVTASIDSVNFISTARVGEALTIEACVTKTGRTSMEVYVKVFADDLLSGEQKMTTESFLTMVAMDEEGRPKPVPHVIPETEEEKELNRTAAARKKQREEKAELRT</sequence>
<dbReference type="SUPFAM" id="SSF54637">
    <property type="entry name" value="Thioesterase/thiol ester dehydrase-isomerase"/>
    <property type="match status" value="1"/>
</dbReference>
<dbReference type="CDD" id="cd03442">
    <property type="entry name" value="BFIT_BACH"/>
    <property type="match status" value="1"/>
</dbReference>
<keyword evidence="7" id="KW-1185">Reference proteome</keyword>
<dbReference type="GO" id="GO:0052816">
    <property type="term" value="F:long-chain fatty acyl-CoA hydrolase activity"/>
    <property type="evidence" value="ECO:0007669"/>
    <property type="project" value="TreeGrafter"/>
</dbReference>
<dbReference type="Pfam" id="PF03061">
    <property type="entry name" value="4HBT"/>
    <property type="match status" value="1"/>
</dbReference>
<dbReference type="eggNOG" id="COG1607">
    <property type="taxonomic scope" value="Bacteria"/>
</dbReference>
<comment type="similarity">
    <text evidence="1">Belongs to the acyl coenzyme A hydrolase family.</text>
</comment>
<dbReference type="GO" id="GO:0005829">
    <property type="term" value="C:cytosol"/>
    <property type="evidence" value="ECO:0007669"/>
    <property type="project" value="TreeGrafter"/>
</dbReference>
<dbReference type="AlphaFoldDB" id="K2GB90"/>
<name>K2GB90_9BACI</name>
<protein>
    <submittedName>
        <fullName evidence="6">Acyl-CoA hydrolase</fullName>
    </submittedName>
</protein>
<evidence type="ECO:0000256" key="2">
    <source>
        <dbReference type="ARBA" id="ARBA00022801"/>
    </source>
</evidence>
<evidence type="ECO:0000256" key="1">
    <source>
        <dbReference type="ARBA" id="ARBA00010458"/>
    </source>
</evidence>
<evidence type="ECO:0000313" key="6">
    <source>
        <dbReference type="EMBL" id="EKE31577.1"/>
    </source>
</evidence>
<dbReference type="Gene3D" id="3.10.129.10">
    <property type="entry name" value="Hotdog Thioesterase"/>
    <property type="match status" value="1"/>
</dbReference>
<dbReference type="GO" id="GO:0006637">
    <property type="term" value="P:acyl-CoA metabolic process"/>
    <property type="evidence" value="ECO:0007669"/>
    <property type="project" value="TreeGrafter"/>
</dbReference>
<evidence type="ECO:0000256" key="4">
    <source>
        <dbReference type="SAM" id="MobiDB-lite"/>
    </source>
</evidence>
<organism evidence="6 7">
    <name type="scientific">Salimicrobium jeotgali</name>
    <dbReference type="NCBI Taxonomy" id="1230341"/>
    <lineage>
        <taxon>Bacteria</taxon>
        <taxon>Bacillati</taxon>
        <taxon>Bacillota</taxon>
        <taxon>Bacilli</taxon>
        <taxon>Bacillales</taxon>
        <taxon>Bacillaceae</taxon>
        <taxon>Salimicrobium</taxon>
    </lineage>
</organism>
<dbReference type="PANTHER" id="PTHR11049:SF24">
    <property type="entry name" value="CYTOSOLIC ACYL COENZYME A THIOESTER HYDROLASE"/>
    <property type="match status" value="1"/>
</dbReference>
<accession>K2GB90</accession>
<evidence type="ECO:0000313" key="7">
    <source>
        <dbReference type="Proteomes" id="UP000011746"/>
    </source>
</evidence>
<feature type="region of interest" description="Disordered" evidence="4">
    <location>
        <begin position="134"/>
        <end position="170"/>
    </location>
</feature>
<gene>
    <name evidence="6" type="ORF">MJ3_07348</name>
</gene>
<dbReference type="PROSITE" id="PS51770">
    <property type="entry name" value="HOTDOG_ACOT"/>
    <property type="match status" value="1"/>
</dbReference>
<comment type="caution">
    <text evidence="6">The sequence shown here is derived from an EMBL/GenBank/DDBJ whole genome shotgun (WGS) entry which is preliminary data.</text>
</comment>
<dbReference type="InterPro" id="IPR006683">
    <property type="entry name" value="Thioestr_dom"/>
</dbReference>
<dbReference type="PANTHER" id="PTHR11049">
    <property type="entry name" value="ACYL COENZYME A THIOESTER HYDROLASE"/>
    <property type="match status" value="1"/>
</dbReference>
<dbReference type="Proteomes" id="UP000011746">
    <property type="component" value="Unassembled WGS sequence"/>
</dbReference>
<dbReference type="PATRIC" id="fig|1230341.3.peg.1521"/>
<feature type="domain" description="HotDog ACOT-type" evidence="5">
    <location>
        <begin position="20"/>
        <end position="132"/>
    </location>
</feature>
<dbReference type="InterPro" id="IPR029069">
    <property type="entry name" value="HotDog_dom_sf"/>
</dbReference>
<evidence type="ECO:0000259" key="5">
    <source>
        <dbReference type="PROSITE" id="PS51770"/>
    </source>
</evidence>
<dbReference type="GO" id="GO:0009062">
    <property type="term" value="P:fatty acid catabolic process"/>
    <property type="evidence" value="ECO:0007669"/>
    <property type="project" value="TreeGrafter"/>
</dbReference>